<evidence type="ECO:0000256" key="9">
    <source>
        <dbReference type="SAM" id="Coils"/>
    </source>
</evidence>
<evidence type="ECO:0000313" key="12">
    <source>
        <dbReference type="Proteomes" id="UP000030980"/>
    </source>
</evidence>
<name>A0A0B3C0F4_9PSED</name>
<dbReference type="PROSITE" id="PS50111">
    <property type="entry name" value="CHEMOTAXIS_TRANSDUC_2"/>
    <property type="match status" value="1"/>
</dbReference>
<organism evidence="11 12">
    <name type="scientific">Pseudomonas flexibilis</name>
    <dbReference type="NCBI Taxonomy" id="706570"/>
    <lineage>
        <taxon>Bacteria</taxon>
        <taxon>Pseudomonadati</taxon>
        <taxon>Pseudomonadota</taxon>
        <taxon>Gammaproteobacteria</taxon>
        <taxon>Pseudomonadales</taxon>
        <taxon>Pseudomonadaceae</taxon>
        <taxon>Pseudomonas</taxon>
    </lineage>
</organism>
<evidence type="ECO:0000256" key="4">
    <source>
        <dbReference type="ARBA" id="ARBA00022692"/>
    </source>
</evidence>
<comment type="caution">
    <text evidence="11">The sequence shown here is derived from an EMBL/GenBank/DDBJ whole genome shotgun (WGS) entry which is preliminary data.</text>
</comment>
<protein>
    <submittedName>
        <fullName evidence="11">Chemotaxis protein</fullName>
    </submittedName>
</protein>
<dbReference type="SUPFAM" id="SSF58104">
    <property type="entry name" value="Methyl-accepting chemotaxis protein (MCP) signaling domain"/>
    <property type="match status" value="1"/>
</dbReference>
<accession>A0A0B3C0F4</accession>
<reference evidence="11 12" key="1">
    <citation type="submission" date="2014-11" db="EMBL/GenBank/DDBJ databases">
        <title>Genome sequence of Pseudomonas tuomuerensis JCM 14085.</title>
        <authorList>
            <person name="Shin S.-K."/>
            <person name="Yi H."/>
        </authorList>
    </citation>
    <scope>NUCLEOTIDE SEQUENCE [LARGE SCALE GENOMIC DNA]</scope>
    <source>
        <strain evidence="11 12">JCM 14085</strain>
    </source>
</reference>
<keyword evidence="3" id="KW-0488">Methylation</keyword>
<keyword evidence="7 8" id="KW-0807">Transducer</keyword>
<dbReference type="Pfam" id="PF13682">
    <property type="entry name" value="CZB"/>
    <property type="match status" value="1"/>
</dbReference>
<dbReference type="Pfam" id="PF00015">
    <property type="entry name" value="MCPsignal"/>
    <property type="match status" value="1"/>
</dbReference>
<evidence type="ECO:0000256" key="2">
    <source>
        <dbReference type="ARBA" id="ARBA00022475"/>
    </source>
</evidence>
<gene>
    <name evidence="11" type="ORF">PT85_02245</name>
</gene>
<dbReference type="InterPro" id="IPR004089">
    <property type="entry name" value="MCPsignal_dom"/>
</dbReference>
<dbReference type="GO" id="GO:0005886">
    <property type="term" value="C:plasma membrane"/>
    <property type="evidence" value="ECO:0007669"/>
    <property type="project" value="UniProtKB-SubCell"/>
</dbReference>
<keyword evidence="2" id="KW-1003">Cell membrane</keyword>
<evidence type="ECO:0000256" key="3">
    <source>
        <dbReference type="ARBA" id="ARBA00022481"/>
    </source>
</evidence>
<dbReference type="SMART" id="SM00283">
    <property type="entry name" value="MA"/>
    <property type="match status" value="1"/>
</dbReference>
<dbReference type="Gene3D" id="1.10.287.950">
    <property type="entry name" value="Methyl-accepting chemotaxis protein"/>
    <property type="match status" value="1"/>
</dbReference>
<dbReference type="Proteomes" id="UP000030980">
    <property type="component" value="Unassembled WGS sequence"/>
</dbReference>
<comment type="subcellular location">
    <subcellularLocation>
        <location evidence="1">Cell membrane</location>
    </subcellularLocation>
</comment>
<evidence type="ECO:0000256" key="1">
    <source>
        <dbReference type="ARBA" id="ARBA00004236"/>
    </source>
</evidence>
<evidence type="ECO:0000256" key="5">
    <source>
        <dbReference type="ARBA" id="ARBA00022989"/>
    </source>
</evidence>
<evidence type="ECO:0000256" key="7">
    <source>
        <dbReference type="ARBA" id="ARBA00023224"/>
    </source>
</evidence>
<dbReference type="GO" id="GO:0006935">
    <property type="term" value="P:chemotaxis"/>
    <property type="evidence" value="ECO:0007669"/>
    <property type="project" value="UniProtKB-ARBA"/>
</dbReference>
<evidence type="ECO:0000313" key="11">
    <source>
        <dbReference type="EMBL" id="KHO66414.1"/>
    </source>
</evidence>
<sequence>MFKWKREAAQWRDECTRLRGERDALAQRVRALEEAQAAAREAVRQQQRRQAFQQGLAGHLSSFGDSMGALGDSFDYLAGQLARDRGDADRVAEAALDNQRQFDVLQDRASDMESGLHEAARQVEALTGRSREINRIVELIAGIAAQTNLLALNAAIEAARAGEAGRGFAVVAGEVRQLAEKSAQATQEIVARIGEVQSNIDEVNQCIEAQGRQARGFSDTTGAAVTAMHGLHALALRMRQGIEASARRAAIERANLDELGLKFVVYNHLLGNGADTPQLPDEHACRFGQWYYAEDRRDREGALRQIEAPHTAVHDEARAALAAYDRQALEDALRHLGGMEQANREVMRIVNQLVAEREAHGA</sequence>
<proteinExistence type="predicted"/>
<dbReference type="PANTHER" id="PTHR32089">
    <property type="entry name" value="METHYL-ACCEPTING CHEMOTAXIS PROTEIN MCPB"/>
    <property type="match status" value="1"/>
</dbReference>
<evidence type="ECO:0000259" key="10">
    <source>
        <dbReference type="PROSITE" id="PS50111"/>
    </source>
</evidence>
<keyword evidence="12" id="KW-1185">Reference proteome</keyword>
<dbReference type="AlphaFoldDB" id="A0A0B3C0F4"/>
<dbReference type="InterPro" id="IPR025991">
    <property type="entry name" value="Chemoreceptor_zinc-bind_dom"/>
</dbReference>
<dbReference type="EMBL" id="JTAK01000001">
    <property type="protein sequence ID" value="KHO66414.1"/>
    <property type="molecule type" value="Genomic_DNA"/>
</dbReference>
<keyword evidence="4" id="KW-0812">Transmembrane</keyword>
<feature type="coiled-coil region" evidence="9">
    <location>
        <begin position="8"/>
        <end position="49"/>
    </location>
</feature>
<evidence type="ECO:0000256" key="8">
    <source>
        <dbReference type="PROSITE-ProRule" id="PRU00284"/>
    </source>
</evidence>
<keyword evidence="9" id="KW-0175">Coiled coil</keyword>
<keyword evidence="6" id="KW-0472">Membrane</keyword>
<feature type="domain" description="Methyl-accepting transducer" evidence="10">
    <location>
        <begin position="31"/>
        <end position="258"/>
    </location>
</feature>
<dbReference type="STRING" id="706570.PT85_02245"/>
<dbReference type="GO" id="GO:0007165">
    <property type="term" value="P:signal transduction"/>
    <property type="evidence" value="ECO:0007669"/>
    <property type="project" value="UniProtKB-KW"/>
</dbReference>
<evidence type="ECO:0000256" key="6">
    <source>
        <dbReference type="ARBA" id="ARBA00023136"/>
    </source>
</evidence>
<dbReference type="OrthoDB" id="9808588at2"/>
<dbReference type="PANTHER" id="PTHR32089:SF112">
    <property type="entry name" value="LYSOZYME-LIKE PROTEIN-RELATED"/>
    <property type="match status" value="1"/>
</dbReference>
<keyword evidence="5" id="KW-1133">Transmembrane helix</keyword>